<protein>
    <submittedName>
        <fullName evidence="2">Uncharacterized protein</fullName>
    </submittedName>
</protein>
<feature type="region of interest" description="Disordered" evidence="1">
    <location>
        <begin position="91"/>
        <end position="117"/>
    </location>
</feature>
<gene>
    <name evidence="2" type="ORF">BCV71DRAFT_265235</name>
</gene>
<reference evidence="2 3" key="1">
    <citation type="journal article" date="2016" name="Proc. Natl. Acad. Sci. U.S.A.">
        <title>Lipid metabolic changes in an early divergent fungus govern the establishment of a mutualistic symbiosis with endobacteria.</title>
        <authorList>
            <person name="Lastovetsky O.A."/>
            <person name="Gaspar M.L."/>
            <person name="Mondo S.J."/>
            <person name="LaButti K.M."/>
            <person name="Sandor L."/>
            <person name="Grigoriev I.V."/>
            <person name="Henry S.A."/>
            <person name="Pawlowska T.E."/>
        </authorList>
    </citation>
    <scope>NUCLEOTIDE SEQUENCE [LARGE SCALE GENOMIC DNA]</scope>
    <source>
        <strain evidence="2 3">ATCC 11559</strain>
    </source>
</reference>
<proteinExistence type="predicted"/>
<dbReference type="AlphaFoldDB" id="A0A1X0RY85"/>
<sequence length="214" mass="24014">MLRLLEKAVEYGVFSVSGKETRIRGILDKEKELSINVRELKSILFALQLHASSAANSTINLYTDNVTALKYVKKIRRNQLNLSTRLGISDSRAHQPVQPQDSLSVHTGCDQHSSRSIKQTHSTFIRMNITNKMVSTDSKQMEPMHHRRLCSPSQQPIAEILKLTSRSSSNSSGHISAALAKEEPLPSPSLEINSKSTHIFKRQKVQEVILVTPY</sequence>
<accession>A0A1X0RY85</accession>
<evidence type="ECO:0000256" key="1">
    <source>
        <dbReference type="SAM" id="MobiDB-lite"/>
    </source>
</evidence>
<evidence type="ECO:0000313" key="2">
    <source>
        <dbReference type="EMBL" id="ORE16959.1"/>
    </source>
</evidence>
<dbReference type="EMBL" id="KV921370">
    <property type="protein sequence ID" value="ORE16959.1"/>
    <property type="molecule type" value="Genomic_DNA"/>
</dbReference>
<feature type="compositionally biased region" description="Polar residues" evidence="1">
    <location>
        <begin position="97"/>
        <end position="117"/>
    </location>
</feature>
<organism evidence="2 3">
    <name type="scientific">Rhizopus microsporus</name>
    <dbReference type="NCBI Taxonomy" id="58291"/>
    <lineage>
        <taxon>Eukaryota</taxon>
        <taxon>Fungi</taxon>
        <taxon>Fungi incertae sedis</taxon>
        <taxon>Mucoromycota</taxon>
        <taxon>Mucoromycotina</taxon>
        <taxon>Mucoromycetes</taxon>
        <taxon>Mucorales</taxon>
        <taxon>Mucorineae</taxon>
        <taxon>Rhizopodaceae</taxon>
        <taxon>Rhizopus</taxon>
    </lineage>
</organism>
<dbReference type="OMA" id="SGHICEQ"/>
<name>A0A1X0RY85_RHIZD</name>
<evidence type="ECO:0000313" key="3">
    <source>
        <dbReference type="Proteomes" id="UP000242381"/>
    </source>
</evidence>
<dbReference type="Proteomes" id="UP000242381">
    <property type="component" value="Unassembled WGS sequence"/>
</dbReference>